<dbReference type="GO" id="GO:0015293">
    <property type="term" value="F:symporter activity"/>
    <property type="evidence" value="ECO:0007669"/>
    <property type="project" value="UniProtKB-KW"/>
</dbReference>
<dbReference type="AlphaFoldDB" id="A0AAD9JQ36"/>
<organism evidence="8 9">
    <name type="scientific">Paralvinella palmiformis</name>
    <dbReference type="NCBI Taxonomy" id="53620"/>
    <lineage>
        <taxon>Eukaryota</taxon>
        <taxon>Metazoa</taxon>
        <taxon>Spiralia</taxon>
        <taxon>Lophotrochozoa</taxon>
        <taxon>Annelida</taxon>
        <taxon>Polychaeta</taxon>
        <taxon>Sedentaria</taxon>
        <taxon>Canalipalpata</taxon>
        <taxon>Terebellida</taxon>
        <taxon>Terebelliformia</taxon>
        <taxon>Alvinellidae</taxon>
        <taxon>Paralvinella</taxon>
    </lineage>
</organism>
<comment type="caution">
    <text evidence="8">The sequence shown here is derived from an EMBL/GenBank/DDBJ whole genome shotgun (WGS) entry which is preliminary data.</text>
</comment>
<dbReference type="GO" id="GO:0005326">
    <property type="term" value="F:neurotransmitter transmembrane transporter activity"/>
    <property type="evidence" value="ECO:0007669"/>
    <property type="project" value="TreeGrafter"/>
</dbReference>
<evidence type="ECO:0000256" key="1">
    <source>
        <dbReference type="ARBA" id="ARBA00004141"/>
    </source>
</evidence>
<dbReference type="Gene3D" id="1.20.1250.20">
    <property type="entry name" value="MFS general substrate transporter like domains"/>
    <property type="match status" value="1"/>
</dbReference>
<dbReference type="FunFam" id="1.20.1250.20:FF:000003">
    <property type="entry name" value="Solute carrier family 17 member 3"/>
    <property type="match status" value="1"/>
</dbReference>
<keyword evidence="4" id="KW-0769">Symport</keyword>
<feature type="transmembrane region" description="Helical" evidence="7">
    <location>
        <begin position="352"/>
        <end position="370"/>
    </location>
</feature>
<evidence type="ECO:0000256" key="3">
    <source>
        <dbReference type="ARBA" id="ARBA00022692"/>
    </source>
</evidence>
<evidence type="ECO:0000313" key="8">
    <source>
        <dbReference type="EMBL" id="KAK2157309.1"/>
    </source>
</evidence>
<dbReference type="GO" id="GO:0030672">
    <property type="term" value="C:synaptic vesicle membrane"/>
    <property type="evidence" value="ECO:0007669"/>
    <property type="project" value="TreeGrafter"/>
</dbReference>
<dbReference type="EMBL" id="JAODUP010000193">
    <property type="protein sequence ID" value="KAK2157309.1"/>
    <property type="molecule type" value="Genomic_DNA"/>
</dbReference>
<evidence type="ECO:0000256" key="5">
    <source>
        <dbReference type="ARBA" id="ARBA00022989"/>
    </source>
</evidence>
<keyword evidence="6 7" id="KW-0472">Membrane</keyword>
<dbReference type="GO" id="GO:0005313">
    <property type="term" value="F:L-glutamate transmembrane transporter activity"/>
    <property type="evidence" value="ECO:0007669"/>
    <property type="project" value="TreeGrafter"/>
</dbReference>
<dbReference type="SUPFAM" id="SSF103473">
    <property type="entry name" value="MFS general substrate transporter"/>
    <property type="match status" value="1"/>
</dbReference>
<keyword evidence="9" id="KW-1185">Reference proteome</keyword>
<feature type="transmembrane region" description="Helical" evidence="7">
    <location>
        <begin position="198"/>
        <end position="219"/>
    </location>
</feature>
<feature type="transmembrane region" description="Helical" evidence="7">
    <location>
        <begin position="89"/>
        <end position="109"/>
    </location>
</feature>
<evidence type="ECO:0000256" key="4">
    <source>
        <dbReference type="ARBA" id="ARBA00022847"/>
    </source>
</evidence>
<keyword evidence="2" id="KW-0813">Transport</keyword>
<dbReference type="GO" id="GO:0060076">
    <property type="term" value="C:excitatory synapse"/>
    <property type="evidence" value="ECO:0007669"/>
    <property type="project" value="TreeGrafter"/>
</dbReference>
<name>A0AAD9JQ36_9ANNE</name>
<keyword evidence="3 7" id="KW-0812">Transmembrane</keyword>
<feature type="transmembrane region" description="Helical" evidence="7">
    <location>
        <begin position="225"/>
        <end position="247"/>
    </location>
</feature>
<proteinExistence type="predicted"/>
<comment type="subcellular location">
    <subcellularLocation>
        <location evidence="1">Membrane</location>
        <topology evidence="1">Multi-pass membrane protein</topology>
    </subcellularLocation>
</comment>
<feature type="transmembrane region" description="Helical" evidence="7">
    <location>
        <begin position="259"/>
        <end position="279"/>
    </location>
</feature>
<feature type="transmembrane region" description="Helical" evidence="7">
    <location>
        <begin position="317"/>
        <end position="340"/>
    </location>
</feature>
<feature type="transmembrane region" description="Helical" evidence="7">
    <location>
        <begin position="121"/>
        <end position="142"/>
    </location>
</feature>
<keyword evidence="5 7" id="KW-1133">Transmembrane helix</keyword>
<evidence type="ECO:0000313" key="9">
    <source>
        <dbReference type="Proteomes" id="UP001208570"/>
    </source>
</evidence>
<dbReference type="PANTHER" id="PTHR11662:SF456">
    <property type="entry name" value="VESICULAR GLUTAMATE TRANSPORTER, ISOFORM A"/>
    <property type="match status" value="1"/>
</dbReference>
<reference evidence="8" key="1">
    <citation type="journal article" date="2023" name="Mol. Biol. Evol.">
        <title>Third-Generation Sequencing Reveals the Adaptive Role of the Epigenome in Three Deep-Sea Polychaetes.</title>
        <authorList>
            <person name="Perez M."/>
            <person name="Aroh O."/>
            <person name="Sun Y."/>
            <person name="Lan Y."/>
            <person name="Juniper S.K."/>
            <person name="Young C.R."/>
            <person name="Angers B."/>
            <person name="Qian P.Y."/>
        </authorList>
    </citation>
    <scope>NUCLEOTIDE SEQUENCE</scope>
    <source>
        <strain evidence="8">P08H-3</strain>
    </source>
</reference>
<evidence type="ECO:0000256" key="6">
    <source>
        <dbReference type="ARBA" id="ARBA00023136"/>
    </source>
</evidence>
<dbReference type="InterPro" id="IPR050382">
    <property type="entry name" value="MFS_Na/Anion_cotransporter"/>
</dbReference>
<dbReference type="Proteomes" id="UP001208570">
    <property type="component" value="Unassembled WGS sequence"/>
</dbReference>
<dbReference type="GO" id="GO:0050803">
    <property type="term" value="P:regulation of synapse structure or activity"/>
    <property type="evidence" value="ECO:0007669"/>
    <property type="project" value="TreeGrafter"/>
</dbReference>
<dbReference type="InterPro" id="IPR011701">
    <property type="entry name" value="MFS"/>
</dbReference>
<dbReference type="InterPro" id="IPR036259">
    <property type="entry name" value="MFS_trans_sf"/>
</dbReference>
<evidence type="ECO:0000256" key="2">
    <source>
        <dbReference type="ARBA" id="ARBA00022448"/>
    </source>
</evidence>
<feature type="transmembrane region" description="Helical" evidence="7">
    <location>
        <begin position="285"/>
        <end position="305"/>
    </location>
</feature>
<evidence type="ECO:0000256" key="7">
    <source>
        <dbReference type="SAM" id="Phobius"/>
    </source>
</evidence>
<dbReference type="PANTHER" id="PTHR11662">
    <property type="entry name" value="SOLUTE CARRIER FAMILY 17"/>
    <property type="match status" value="1"/>
</dbReference>
<sequence>MIVVRRGATLSVVIEKVLISRVLFILLPVASRTMGYCPDWDTTLDILRGIFIDPDTRRLPGYQITGSQGFLYPTCYAVMRHWTTPTERSWLGSIVLTGIYLGPVVGLSISGAITNDIGWQYVYYVHGIAIMVWFVLWITLSYEKPGYHPYIRENELMAIEKDQGSTSISHEDAKVPWKCIMTSLPVHALNICNFARNWIFYLMLTNEPLYLTMFGFTVVENGLYSALPHAVMAVVAISTGPLADSLIQRMTFSRTTVRKIFTGVGFGTEALCFIILGFISTGTPAITFLTLGIGISGISISGWQINHLDLAPRYASVLVGISTTVGTVAGILIPIITGILTRDLVMSAWHDVFFLSASILIIAVIFYGCFGSGELQPWAEPQGGAVIINDRGPLDEKQKPYGTFPAQTDYIDPQILTNDEKIASK</sequence>
<accession>A0AAD9JQ36</accession>
<dbReference type="Pfam" id="PF07690">
    <property type="entry name" value="MFS_1"/>
    <property type="match status" value="1"/>
</dbReference>
<gene>
    <name evidence="8" type="ORF">LSH36_193g01035</name>
</gene>
<dbReference type="GO" id="GO:0098700">
    <property type="term" value="P:neurotransmitter loading into synaptic vesicle"/>
    <property type="evidence" value="ECO:0007669"/>
    <property type="project" value="TreeGrafter"/>
</dbReference>
<dbReference type="GO" id="GO:0035249">
    <property type="term" value="P:synaptic transmission, glutamatergic"/>
    <property type="evidence" value="ECO:0007669"/>
    <property type="project" value="TreeGrafter"/>
</dbReference>
<protein>
    <submittedName>
        <fullName evidence="8">Uncharacterized protein</fullName>
    </submittedName>
</protein>